<evidence type="ECO:0000313" key="3">
    <source>
        <dbReference type="EMBL" id="QJT22618.1"/>
    </source>
</evidence>
<organism evidence="3 4">
    <name type="scientific">Aeromonas media</name>
    <dbReference type="NCBI Taxonomy" id="651"/>
    <lineage>
        <taxon>Bacteria</taxon>
        <taxon>Pseudomonadati</taxon>
        <taxon>Pseudomonadota</taxon>
        <taxon>Gammaproteobacteria</taxon>
        <taxon>Aeromonadales</taxon>
        <taxon>Aeromonadaceae</taxon>
        <taxon>Aeromonas</taxon>
    </lineage>
</organism>
<feature type="transmembrane region" description="Helical" evidence="1">
    <location>
        <begin position="44"/>
        <end position="62"/>
    </location>
</feature>
<dbReference type="InterPro" id="IPR040811">
    <property type="entry name" value="SLATT_4"/>
</dbReference>
<keyword evidence="1" id="KW-1133">Transmembrane helix</keyword>
<feature type="transmembrane region" description="Helical" evidence="1">
    <location>
        <begin position="68"/>
        <end position="86"/>
    </location>
</feature>
<gene>
    <name evidence="3" type="ORF">E4184_15165</name>
</gene>
<dbReference type="EMBL" id="CP038441">
    <property type="protein sequence ID" value="QJT22618.1"/>
    <property type="molecule type" value="Genomic_DNA"/>
</dbReference>
<dbReference type="AlphaFoldDB" id="A0A6M4YBN1"/>
<reference evidence="3 4" key="1">
    <citation type="submission" date="2019-03" db="EMBL/GenBank/DDBJ databases">
        <title>Novel transposon Tn6433 accelerates the dissemination of tet(E) in Aeromonas from aerobic biofilm under oxytetracycline stress.</title>
        <authorList>
            <person name="Shi Y."/>
            <person name="Tian Z."/>
            <person name="Zhang Y."/>
            <person name="Zhang H."/>
            <person name="Yang M."/>
        </authorList>
    </citation>
    <scope>NUCLEOTIDE SEQUENCE [LARGE SCALE GENOMIC DNA]</scope>
    <source>
        <strain evidence="3 4">T0.1-19</strain>
    </source>
</reference>
<dbReference type="Proteomes" id="UP000501427">
    <property type="component" value="Chromosome"/>
</dbReference>
<evidence type="ECO:0000259" key="2">
    <source>
        <dbReference type="Pfam" id="PF18186"/>
    </source>
</evidence>
<feature type="domain" description="SMODS and SLOG-associating 2TM effector" evidence="2">
    <location>
        <begin position="10"/>
        <end position="174"/>
    </location>
</feature>
<dbReference type="NCBIfam" id="NF033632">
    <property type="entry name" value="SLATT_4"/>
    <property type="match status" value="1"/>
</dbReference>
<protein>
    <submittedName>
        <fullName evidence="3">SLATT domain-containing protein</fullName>
    </submittedName>
</protein>
<dbReference type="Pfam" id="PF18186">
    <property type="entry name" value="SLATT_4"/>
    <property type="match status" value="1"/>
</dbReference>
<evidence type="ECO:0000256" key="1">
    <source>
        <dbReference type="SAM" id="Phobius"/>
    </source>
</evidence>
<keyword evidence="1" id="KW-0812">Transmembrane</keyword>
<evidence type="ECO:0000313" key="4">
    <source>
        <dbReference type="Proteomes" id="UP000501427"/>
    </source>
</evidence>
<name>A0A6M4YBN1_AERME</name>
<keyword evidence="1" id="KW-0472">Membrane</keyword>
<sequence>MEQNSQIEILEAQVRECYGRVVWTHKTQEKCADLLLKKQDRIKFWQIVLSAITTSGIMVSVFGDSKPIGIISVIISLILTIINAYVKNYDLGGLAQKHSVAASSIWNIRENYLSLLTDIKSNSLSIGEIKTTRDQLQADLHKIYKGAPRTIDKAYNAASNALKNMEEMTFNDEEINKLLPAALRK</sequence>
<dbReference type="RefSeq" id="WP_171276480.1">
    <property type="nucleotide sequence ID" value="NZ_CAWPJG010000001.1"/>
</dbReference>
<accession>A0A6M4YBN1</accession>
<proteinExistence type="predicted"/>